<keyword evidence="1" id="KW-0175">Coiled coil</keyword>
<evidence type="ECO:0000313" key="3">
    <source>
        <dbReference type="EMBL" id="HGV54829.1"/>
    </source>
</evidence>
<evidence type="ECO:0000256" key="2">
    <source>
        <dbReference type="SAM" id="Phobius"/>
    </source>
</evidence>
<proteinExistence type="predicted"/>
<dbReference type="AlphaFoldDB" id="A0A832GND1"/>
<evidence type="ECO:0000256" key="1">
    <source>
        <dbReference type="SAM" id="Coils"/>
    </source>
</evidence>
<comment type="caution">
    <text evidence="3">The sequence shown here is derived from an EMBL/GenBank/DDBJ whole genome shotgun (WGS) entry which is preliminary data.</text>
</comment>
<name>A0A832GND1_9BACT</name>
<dbReference type="InterPro" id="IPR007813">
    <property type="entry name" value="PilN"/>
</dbReference>
<gene>
    <name evidence="3" type="ORF">ENT73_01895</name>
</gene>
<sequence>MIIKFNLLPREEIITPEVTEQPPVFLKFYTSLLLFLVIILVAFSYNTQTKIVSMESDKKKKEEILKNYKTIAQKVKEMERENEEVKKRIEVIIALKEAQGKNLKNMAHLFQAVEANKLLFNNFKLDSNKAFIKGLGLDMDFLAIYMQNLENNKELFKAVNLKTAQQKNIGDLKLVEFELEVIF</sequence>
<accession>A0A832GND1</accession>
<dbReference type="Pfam" id="PF05137">
    <property type="entry name" value="PilN"/>
    <property type="match status" value="1"/>
</dbReference>
<keyword evidence="2" id="KW-0472">Membrane</keyword>
<organism evidence="3">
    <name type="scientific">Caldimicrobium thiodismutans</name>
    <dbReference type="NCBI Taxonomy" id="1653476"/>
    <lineage>
        <taxon>Bacteria</taxon>
        <taxon>Pseudomonadati</taxon>
        <taxon>Thermodesulfobacteriota</taxon>
        <taxon>Thermodesulfobacteria</taxon>
        <taxon>Thermodesulfobacteriales</taxon>
        <taxon>Thermodesulfobacteriaceae</taxon>
        <taxon>Caldimicrobium</taxon>
    </lineage>
</organism>
<keyword evidence="2" id="KW-0812">Transmembrane</keyword>
<protein>
    <submittedName>
        <fullName evidence="3">Uncharacterized protein</fullName>
    </submittedName>
</protein>
<keyword evidence="2" id="KW-1133">Transmembrane helix</keyword>
<reference evidence="3" key="1">
    <citation type="journal article" date="2020" name="mSystems">
        <title>Genome- and Community-Level Interaction Insights into Carbon Utilization and Element Cycling Functions of Hydrothermarchaeota in Hydrothermal Sediment.</title>
        <authorList>
            <person name="Zhou Z."/>
            <person name="Liu Y."/>
            <person name="Xu W."/>
            <person name="Pan J."/>
            <person name="Luo Z.H."/>
            <person name="Li M."/>
        </authorList>
    </citation>
    <scope>NUCLEOTIDE SEQUENCE [LARGE SCALE GENOMIC DNA]</scope>
    <source>
        <strain evidence="3">SpSt-605</strain>
    </source>
</reference>
<dbReference type="EMBL" id="DSZU01000028">
    <property type="protein sequence ID" value="HGV54829.1"/>
    <property type="molecule type" value="Genomic_DNA"/>
</dbReference>
<feature type="transmembrane region" description="Helical" evidence="2">
    <location>
        <begin position="26"/>
        <end position="45"/>
    </location>
</feature>
<feature type="coiled-coil region" evidence="1">
    <location>
        <begin position="61"/>
        <end position="95"/>
    </location>
</feature>